<comment type="caution">
    <text evidence="7">The sequence shown here is derived from an EMBL/GenBank/DDBJ whole genome shotgun (WGS) entry which is preliminary data.</text>
</comment>
<dbReference type="PANTHER" id="PTHR36926">
    <property type="entry name" value="COLICIN V PRODUCTION PROTEIN"/>
    <property type="match status" value="1"/>
</dbReference>
<evidence type="ECO:0000313" key="8">
    <source>
        <dbReference type="Proteomes" id="UP000253782"/>
    </source>
</evidence>
<dbReference type="PANTHER" id="PTHR36926:SF1">
    <property type="entry name" value="COLICIN V PRODUCTION PROTEIN"/>
    <property type="match status" value="1"/>
</dbReference>
<dbReference type="OrthoDB" id="9810601at2"/>
<dbReference type="GO" id="GO:0016020">
    <property type="term" value="C:membrane"/>
    <property type="evidence" value="ECO:0007669"/>
    <property type="project" value="UniProtKB-SubCell"/>
</dbReference>
<feature type="compositionally biased region" description="Basic and acidic residues" evidence="5">
    <location>
        <begin position="211"/>
        <end position="223"/>
    </location>
</feature>
<dbReference type="InterPro" id="IPR003825">
    <property type="entry name" value="Colicin-V_CvpA"/>
</dbReference>
<evidence type="ECO:0000313" key="7">
    <source>
        <dbReference type="EMBL" id="RDD83351.1"/>
    </source>
</evidence>
<proteinExistence type="predicted"/>
<keyword evidence="2 6" id="KW-0812">Transmembrane</keyword>
<feature type="transmembrane region" description="Helical" evidence="6">
    <location>
        <begin position="7"/>
        <end position="25"/>
    </location>
</feature>
<reference evidence="7 8" key="1">
    <citation type="submission" date="2018-07" db="EMBL/GenBank/DDBJ databases">
        <title>Dyella tabacisoli L4-6T, whole genome shotgun sequence.</title>
        <authorList>
            <person name="Zhou X.-K."/>
            <person name="Li W.-J."/>
            <person name="Duan Y.-Q."/>
        </authorList>
    </citation>
    <scope>NUCLEOTIDE SEQUENCE [LARGE SCALE GENOMIC DNA]</scope>
    <source>
        <strain evidence="7 8">L4-6</strain>
    </source>
</reference>
<dbReference type="RefSeq" id="WP_114843742.1">
    <property type="nucleotide sequence ID" value="NZ_JBHSPE010000001.1"/>
</dbReference>
<keyword evidence="8" id="KW-1185">Reference proteome</keyword>
<protein>
    <submittedName>
        <fullName evidence="7">CvpA family protein</fullName>
    </submittedName>
</protein>
<comment type="subcellular location">
    <subcellularLocation>
        <location evidence="1">Membrane</location>
        <topology evidence="1">Multi-pass membrane protein</topology>
    </subcellularLocation>
</comment>
<evidence type="ECO:0000256" key="1">
    <source>
        <dbReference type="ARBA" id="ARBA00004141"/>
    </source>
</evidence>
<dbReference type="EMBL" id="QQAH01000001">
    <property type="protein sequence ID" value="RDD83351.1"/>
    <property type="molecule type" value="Genomic_DNA"/>
</dbReference>
<keyword evidence="3 6" id="KW-1133">Transmembrane helix</keyword>
<dbReference type="Pfam" id="PF02674">
    <property type="entry name" value="Colicin_V"/>
    <property type="match status" value="1"/>
</dbReference>
<dbReference type="GO" id="GO:0009403">
    <property type="term" value="P:toxin biosynthetic process"/>
    <property type="evidence" value="ECO:0007669"/>
    <property type="project" value="InterPro"/>
</dbReference>
<keyword evidence="4 6" id="KW-0472">Membrane</keyword>
<evidence type="ECO:0000256" key="2">
    <source>
        <dbReference type="ARBA" id="ARBA00022692"/>
    </source>
</evidence>
<sequence length="223" mass="24260">MNWADYIIIGILGLSVLIGLWRGLISELLALVIWSASFWVAWTFGPSVSMYFAHSISLPSARIFVGYGICFLTVLLAGAMLRFLVKRLIAGTGLSGTDRLFGTVFGFARGVLLVTLVVFLVGLTPLTRDPWWRESALLPQFKGVVAWLGDSMPESVRHYLQSPPALLDHMPDMPAMPVLPTFPAALPATLPGMLPMAEPARAHSAPAVDRANVDDPANHQKHS</sequence>
<dbReference type="Proteomes" id="UP000253782">
    <property type="component" value="Unassembled WGS sequence"/>
</dbReference>
<dbReference type="InterPro" id="IPR052719">
    <property type="entry name" value="CvpA-like"/>
</dbReference>
<evidence type="ECO:0000256" key="5">
    <source>
        <dbReference type="SAM" id="MobiDB-lite"/>
    </source>
</evidence>
<feature type="transmembrane region" description="Helical" evidence="6">
    <location>
        <begin position="31"/>
        <end position="52"/>
    </location>
</feature>
<evidence type="ECO:0000256" key="4">
    <source>
        <dbReference type="ARBA" id="ARBA00023136"/>
    </source>
</evidence>
<evidence type="ECO:0000256" key="6">
    <source>
        <dbReference type="SAM" id="Phobius"/>
    </source>
</evidence>
<organism evidence="7 8">
    <name type="scientific">Dyella tabacisoli</name>
    <dbReference type="NCBI Taxonomy" id="2282381"/>
    <lineage>
        <taxon>Bacteria</taxon>
        <taxon>Pseudomonadati</taxon>
        <taxon>Pseudomonadota</taxon>
        <taxon>Gammaproteobacteria</taxon>
        <taxon>Lysobacterales</taxon>
        <taxon>Rhodanobacteraceae</taxon>
        <taxon>Dyella</taxon>
    </lineage>
</organism>
<gene>
    <name evidence="7" type="ORF">DVJ77_01835</name>
</gene>
<evidence type="ECO:0000256" key="3">
    <source>
        <dbReference type="ARBA" id="ARBA00022989"/>
    </source>
</evidence>
<feature type="transmembrane region" description="Helical" evidence="6">
    <location>
        <begin position="104"/>
        <end position="123"/>
    </location>
</feature>
<dbReference type="AlphaFoldDB" id="A0A369US55"/>
<feature type="transmembrane region" description="Helical" evidence="6">
    <location>
        <begin position="64"/>
        <end position="84"/>
    </location>
</feature>
<accession>A0A369US55</accession>
<feature type="region of interest" description="Disordered" evidence="5">
    <location>
        <begin position="201"/>
        <end position="223"/>
    </location>
</feature>
<name>A0A369US55_9GAMM</name>